<dbReference type="OrthoDB" id="3501663at2759"/>
<organism evidence="2 3">
    <name type="scientific">Tritrichomonas foetus</name>
    <dbReference type="NCBI Taxonomy" id="1144522"/>
    <lineage>
        <taxon>Eukaryota</taxon>
        <taxon>Metamonada</taxon>
        <taxon>Parabasalia</taxon>
        <taxon>Tritrichomonadida</taxon>
        <taxon>Tritrichomonadidae</taxon>
        <taxon>Tritrichomonas</taxon>
    </lineage>
</organism>
<dbReference type="SUPFAM" id="SSF51338">
    <property type="entry name" value="Composite domain of metallo-dependent hydrolases"/>
    <property type="match status" value="1"/>
</dbReference>
<dbReference type="Gene3D" id="3.20.20.140">
    <property type="entry name" value="Metal-dependent hydrolases"/>
    <property type="match status" value="1"/>
</dbReference>
<dbReference type="GO" id="GO:0016810">
    <property type="term" value="F:hydrolase activity, acting on carbon-nitrogen (but not peptide) bonds"/>
    <property type="evidence" value="ECO:0007669"/>
    <property type="project" value="InterPro"/>
</dbReference>
<dbReference type="Pfam" id="PF07969">
    <property type="entry name" value="Amidohydro_3"/>
    <property type="match status" value="1"/>
</dbReference>
<dbReference type="Gene3D" id="2.30.40.10">
    <property type="entry name" value="Urease, subunit C, domain 1"/>
    <property type="match status" value="1"/>
</dbReference>
<dbReference type="InterPro" id="IPR011059">
    <property type="entry name" value="Metal-dep_hydrolase_composite"/>
</dbReference>
<dbReference type="PANTHER" id="PTHR22642">
    <property type="entry name" value="IMIDAZOLONEPROPIONASE"/>
    <property type="match status" value="1"/>
</dbReference>
<comment type="caution">
    <text evidence="2">The sequence shown here is derived from an EMBL/GenBank/DDBJ whole genome shotgun (WGS) entry which is preliminary data.</text>
</comment>
<gene>
    <name evidence="2" type="ORF">TRFO_37338</name>
</gene>
<reference evidence="2" key="1">
    <citation type="submission" date="2016-10" db="EMBL/GenBank/DDBJ databases">
        <authorList>
            <person name="Benchimol M."/>
            <person name="Almeida L.G."/>
            <person name="Vasconcelos A.T."/>
            <person name="Perreira-Neves A."/>
            <person name="Rosa I.A."/>
            <person name="Tasca T."/>
            <person name="Bogo M.R."/>
            <person name="de Souza W."/>
        </authorList>
    </citation>
    <scope>NUCLEOTIDE SEQUENCE [LARGE SCALE GENOMIC DNA]</scope>
    <source>
        <strain evidence="2">K</strain>
    </source>
</reference>
<keyword evidence="3" id="KW-1185">Reference proteome</keyword>
<dbReference type="GeneID" id="94846067"/>
<evidence type="ECO:0000259" key="1">
    <source>
        <dbReference type="Pfam" id="PF07969"/>
    </source>
</evidence>
<dbReference type="AlphaFoldDB" id="A0A1J4JBB2"/>
<dbReference type="EMBL" id="MLAK01001173">
    <property type="protein sequence ID" value="OHS96482.1"/>
    <property type="molecule type" value="Genomic_DNA"/>
</dbReference>
<evidence type="ECO:0000313" key="3">
    <source>
        <dbReference type="Proteomes" id="UP000179807"/>
    </source>
</evidence>
<protein>
    <recommendedName>
        <fullName evidence="1">Amidohydrolase 3 domain-containing protein</fullName>
    </recommendedName>
</protein>
<dbReference type="Proteomes" id="UP000179807">
    <property type="component" value="Unassembled WGS sequence"/>
</dbReference>
<dbReference type="RefSeq" id="XP_068349619.1">
    <property type="nucleotide sequence ID" value="XM_068511363.1"/>
</dbReference>
<evidence type="ECO:0000313" key="2">
    <source>
        <dbReference type="EMBL" id="OHS96482.1"/>
    </source>
</evidence>
<name>A0A1J4JBB2_9EUKA</name>
<dbReference type="PANTHER" id="PTHR22642:SF2">
    <property type="entry name" value="PROTEIN LONG AFTER FAR-RED 3"/>
    <property type="match status" value="1"/>
</dbReference>
<sequence>MLNMLETVWCAVNRVTRNGIELDRGECISSFLALKGVTINAAYQHSEEKNKGTIESGKIADFVILDRNPLKVPPLEIKNIKVLETIKEDVY</sequence>
<accession>A0A1J4JBB2</accession>
<dbReference type="VEuPathDB" id="TrichDB:TRFO_37338"/>
<dbReference type="InterPro" id="IPR013108">
    <property type="entry name" value="Amidohydro_3"/>
</dbReference>
<feature type="domain" description="Amidohydrolase 3" evidence="1">
    <location>
        <begin position="6"/>
        <end position="88"/>
    </location>
</feature>
<proteinExistence type="predicted"/>